<dbReference type="GeneID" id="303001469"/>
<dbReference type="Proteomes" id="UP000194469">
    <property type="component" value="Unassembled WGS sequence"/>
</dbReference>
<feature type="transmembrane region" description="Helical" evidence="5">
    <location>
        <begin position="151"/>
        <end position="170"/>
    </location>
</feature>
<evidence type="ECO:0000256" key="2">
    <source>
        <dbReference type="ARBA" id="ARBA00022692"/>
    </source>
</evidence>
<evidence type="ECO:0000259" key="6">
    <source>
        <dbReference type="Pfam" id="PF06271"/>
    </source>
</evidence>
<feature type="domain" description="RDD" evidence="6">
    <location>
        <begin position="33"/>
        <end position="183"/>
    </location>
</feature>
<feature type="transmembrane region" description="Helical" evidence="5">
    <location>
        <begin position="71"/>
        <end position="95"/>
    </location>
</feature>
<dbReference type="PANTHER" id="PTHR38480:SF1">
    <property type="entry name" value="SLR0254 PROTEIN"/>
    <property type="match status" value="1"/>
</dbReference>
<dbReference type="GO" id="GO:0016020">
    <property type="term" value="C:membrane"/>
    <property type="evidence" value="ECO:0007669"/>
    <property type="project" value="UniProtKB-SubCell"/>
</dbReference>
<evidence type="ECO:0000313" key="8">
    <source>
        <dbReference type="Proteomes" id="UP000194469"/>
    </source>
</evidence>
<gene>
    <name evidence="7" type="ORF">SAMN06295984_1409</name>
</gene>
<dbReference type="RefSeq" id="WP_086456499.1">
    <property type="nucleotide sequence ID" value="NZ_FXWL01000001.1"/>
</dbReference>
<organism evidence="7 8">
    <name type="scientific">Sphingopyxis terrae subsp. ummariensis</name>
    <dbReference type="NCBI Taxonomy" id="429001"/>
    <lineage>
        <taxon>Bacteria</taxon>
        <taxon>Pseudomonadati</taxon>
        <taxon>Pseudomonadota</taxon>
        <taxon>Alphaproteobacteria</taxon>
        <taxon>Sphingomonadales</taxon>
        <taxon>Sphingomonadaceae</taxon>
        <taxon>Sphingopyxis</taxon>
    </lineage>
</organism>
<protein>
    <submittedName>
        <fullName evidence="7">Uncharacterized membrane protein YckC, RDD family</fullName>
    </submittedName>
</protein>
<evidence type="ECO:0000313" key="7">
    <source>
        <dbReference type="EMBL" id="SMQ66022.1"/>
    </source>
</evidence>
<dbReference type="PANTHER" id="PTHR38480">
    <property type="entry name" value="SLR0254 PROTEIN"/>
    <property type="match status" value="1"/>
</dbReference>
<evidence type="ECO:0000256" key="5">
    <source>
        <dbReference type="SAM" id="Phobius"/>
    </source>
</evidence>
<dbReference type="AlphaFoldDB" id="A0A1Y6EZQ9"/>
<keyword evidence="8" id="KW-1185">Reference proteome</keyword>
<accession>A0A1Y6EZQ9</accession>
<keyword evidence="3 5" id="KW-1133">Transmembrane helix</keyword>
<evidence type="ECO:0000256" key="3">
    <source>
        <dbReference type="ARBA" id="ARBA00022989"/>
    </source>
</evidence>
<dbReference type="Pfam" id="PF06271">
    <property type="entry name" value="RDD"/>
    <property type="match status" value="1"/>
</dbReference>
<feature type="transmembrane region" description="Helical" evidence="5">
    <location>
        <begin position="39"/>
        <end position="65"/>
    </location>
</feature>
<keyword evidence="2 5" id="KW-0812">Transmembrane</keyword>
<sequence length="289" mass="31931">MSAVGNLRMRAAQEKKLREFVTPEGVDLQLRIASAALRLGALLIDLTLIVLTLVLFTLLILWAGLASNSSIAVTVWLLGAFVLRTFWFIGFELGARAATPGKRLMGIRVVARDGGRLTADAVVARNLIRELELFLPLTMMGVGAAEDMVSGWTALAGVAWSLTLSLFLLFNRDRMRMGDLIAGTWVVMAKRAKLDRDIAADGGGVDVIRFTDAELAVYGIYELQELERVLRGGDPRAMRDVADTIRGKIGRPVAEEDDVFLTSYYRQLKARLERGLLFGKRREDKYASE</sequence>
<reference evidence="8" key="1">
    <citation type="submission" date="2017-04" db="EMBL/GenBank/DDBJ databases">
        <authorList>
            <person name="Varghese N."/>
            <person name="Submissions S."/>
        </authorList>
    </citation>
    <scope>NUCLEOTIDE SEQUENCE [LARGE SCALE GENOMIC DNA]</scope>
    <source>
        <strain evidence="8">UI2</strain>
    </source>
</reference>
<dbReference type="EMBL" id="FXWL01000001">
    <property type="protein sequence ID" value="SMQ66022.1"/>
    <property type="molecule type" value="Genomic_DNA"/>
</dbReference>
<evidence type="ECO:0000256" key="4">
    <source>
        <dbReference type="ARBA" id="ARBA00023136"/>
    </source>
</evidence>
<name>A0A1Y6EZQ9_9SPHN</name>
<dbReference type="InterPro" id="IPR010432">
    <property type="entry name" value="RDD"/>
</dbReference>
<keyword evidence="4 5" id="KW-0472">Membrane</keyword>
<proteinExistence type="predicted"/>
<comment type="subcellular location">
    <subcellularLocation>
        <location evidence="1">Membrane</location>
        <topology evidence="1">Multi-pass membrane protein</topology>
    </subcellularLocation>
</comment>
<evidence type="ECO:0000256" key="1">
    <source>
        <dbReference type="ARBA" id="ARBA00004141"/>
    </source>
</evidence>